<dbReference type="AlphaFoldDB" id="A0A1I7XTN1"/>
<dbReference type="GO" id="GO:0044547">
    <property type="term" value="F:DNA topoisomerase binding"/>
    <property type="evidence" value="ECO:0007669"/>
    <property type="project" value="TreeGrafter"/>
</dbReference>
<dbReference type="Proteomes" id="UP000095283">
    <property type="component" value="Unplaced"/>
</dbReference>
<dbReference type="WBParaSite" id="Hba_20691">
    <property type="protein sequence ID" value="Hba_20691"/>
    <property type="gene ID" value="Hba_20691"/>
</dbReference>
<dbReference type="GO" id="GO:0000014">
    <property type="term" value="F:single-stranded DNA endodeoxyribonuclease activity"/>
    <property type="evidence" value="ECO:0007669"/>
    <property type="project" value="TreeGrafter"/>
</dbReference>
<dbReference type="GO" id="GO:0031297">
    <property type="term" value="P:replication fork processing"/>
    <property type="evidence" value="ECO:0007669"/>
    <property type="project" value="TreeGrafter"/>
</dbReference>
<evidence type="ECO:0000313" key="2">
    <source>
        <dbReference type="WBParaSite" id="Hba_20691"/>
    </source>
</evidence>
<organism evidence="1 2">
    <name type="scientific">Heterorhabditis bacteriophora</name>
    <name type="common">Entomopathogenic nematode worm</name>
    <dbReference type="NCBI Taxonomy" id="37862"/>
    <lineage>
        <taxon>Eukaryota</taxon>
        <taxon>Metazoa</taxon>
        <taxon>Ecdysozoa</taxon>
        <taxon>Nematoda</taxon>
        <taxon>Chromadorea</taxon>
        <taxon>Rhabditida</taxon>
        <taxon>Rhabditina</taxon>
        <taxon>Rhabditomorpha</taxon>
        <taxon>Strongyloidea</taxon>
        <taxon>Heterorhabditidae</taxon>
        <taxon>Heterorhabditis</taxon>
    </lineage>
</organism>
<proteinExistence type="predicted"/>
<dbReference type="GO" id="GO:0003697">
    <property type="term" value="F:single-stranded DNA binding"/>
    <property type="evidence" value="ECO:0007669"/>
    <property type="project" value="TreeGrafter"/>
</dbReference>
<dbReference type="GO" id="GO:0000793">
    <property type="term" value="C:condensed chromosome"/>
    <property type="evidence" value="ECO:0007669"/>
    <property type="project" value="TreeGrafter"/>
</dbReference>
<dbReference type="GO" id="GO:0042800">
    <property type="term" value="F:histone H3K4 methyltransferase activity"/>
    <property type="evidence" value="ECO:0007669"/>
    <property type="project" value="TreeGrafter"/>
</dbReference>
<reference evidence="2" key="1">
    <citation type="submission" date="2016-11" db="UniProtKB">
        <authorList>
            <consortium name="WormBaseParasite"/>
        </authorList>
    </citation>
    <scope>IDENTIFICATION</scope>
</reference>
<dbReference type="PANTHER" id="PTHR46060:SF1">
    <property type="entry name" value="MARINER MOS1 TRANSPOSASE-LIKE PROTEIN"/>
    <property type="match status" value="1"/>
</dbReference>
<dbReference type="GO" id="GO:0044774">
    <property type="term" value="P:mitotic DNA integrity checkpoint signaling"/>
    <property type="evidence" value="ECO:0007669"/>
    <property type="project" value="TreeGrafter"/>
</dbReference>
<dbReference type="Gene3D" id="3.30.420.10">
    <property type="entry name" value="Ribonuclease H-like superfamily/Ribonuclease H"/>
    <property type="match status" value="1"/>
</dbReference>
<evidence type="ECO:0000313" key="1">
    <source>
        <dbReference type="Proteomes" id="UP000095283"/>
    </source>
</evidence>
<name>A0A1I7XTN1_HETBA</name>
<dbReference type="GO" id="GO:0046975">
    <property type="term" value="F:histone H3K36 methyltransferase activity"/>
    <property type="evidence" value="ECO:0007669"/>
    <property type="project" value="TreeGrafter"/>
</dbReference>
<accession>A0A1I7XTN1</accession>
<dbReference type="InterPro" id="IPR036397">
    <property type="entry name" value="RNaseH_sf"/>
</dbReference>
<dbReference type="PANTHER" id="PTHR46060">
    <property type="entry name" value="MARINER MOS1 TRANSPOSASE-LIKE PROTEIN"/>
    <property type="match status" value="1"/>
</dbReference>
<dbReference type="GO" id="GO:0000729">
    <property type="term" value="P:DNA double-strand break processing"/>
    <property type="evidence" value="ECO:0007669"/>
    <property type="project" value="TreeGrafter"/>
</dbReference>
<dbReference type="GO" id="GO:0006303">
    <property type="term" value="P:double-strand break repair via nonhomologous end joining"/>
    <property type="evidence" value="ECO:0007669"/>
    <property type="project" value="TreeGrafter"/>
</dbReference>
<dbReference type="GO" id="GO:0035861">
    <property type="term" value="C:site of double-strand break"/>
    <property type="evidence" value="ECO:0007669"/>
    <property type="project" value="TreeGrafter"/>
</dbReference>
<protein>
    <submittedName>
        <fullName evidence="2">Mariner Mos1 transposase</fullName>
    </submittedName>
</protein>
<dbReference type="GO" id="GO:0015074">
    <property type="term" value="P:DNA integration"/>
    <property type="evidence" value="ECO:0007669"/>
    <property type="project" value="TreeGrafter"/>
</dbReference>
<dbReference type="InterPro" id="IPR052709">
    <property type="entry name" value="Transposase-MT_Hybrid"/>
</dbReference>
<dbReference type="GO" id="GO:0005634">
    <property type="term" value="C:nucleus"/>
    <property type="evidence" value="ECO:0007669"/>
    <property type="project" value="TreeGrafter"/>
</dbReference>
<dbReference type="GO" id="GO:0003690">
    <property type="term" value="F:double-stranded DNA binding"/>
    <property type="evidence" value="ECO:0007669"/>
    <property type="project" value="TreeGrafter"/>
</dbReference>
<keyword evidence="1" id="KW-1185">Reference proteome</keyword>
<sequence length="225" mass="26204">MECSHIAIEKHLHSMGKVQKCGAWVPHALIDNDKNQRATISAGLLAHRRSTHGHKQQFLYQIVTGDEKWCLYINIKQRKKWLSPGKQWTPCVKQDLHPRKTMLYMERLNTAIKEKGPNRQHGVLLLNDNARPHIANMTKEAIQTHGWEVLPHPPYSLALSPTDFHLFRSLSNDMRGVSFNTDAELRAWLDEFFESKPGDFYQRSIENLVERWEEIVNNKGEYIID</sequence>